<feature type="chain" id="PRO_5008571400" evidence="1">
    <location>
        <begin position="19"/>
        <end position="213"/>
    </location>
</feature>
<dbReference type="Pfam" id="PF13975">
    <property type="entry name" value="gag-asp_proteas"/>
    <property type="match status" value="1"/>
</dbReference>
<dbReference type="Gene3D" id="2.40.70.10">
    <property type="entry name" value="Acid Proteases"/>
    <property type="match status" value="1"/>
</dbReference>
<dbReference type="GO" id="GO:0004190">
    <property type="term" value="F:aspartic-type endopeptidase activity"/>
    <property type="evidence" value="ECO:0007669"/>
    <property type="project" value="InterPro"/>
</dbReference>
<name>A0A1B4VEF1_9GAMM</name>
<keyword evidence="2" id="KW-0645">Protease</keyword>
<dbReference type="Proteomes" id="UP000218899">
    <property type="component" value="Chromosome"/>
</dbReference>
<dbReference type="EMBL" id="AP014936">
    <property type="protein sequence ID" value="BAU49027.1"/>
    <property type="molecule type" value="Genomic_DNA"/>
</dbReference>
<dbReference type="SUPFAM" id="SSF50630">
    <property type="entry name" value="Acid proteases"/>
    <property type="match status" value="1"/>
</dbReference>
<gene>
    <name evidence="2" type="ORF">SVA_2479</name>
</gene>
<dbReference type="GO" id="GO:0006508">
    <property type="term" value="P:proteolysis"/>
    <property type="evidence" value="ECO:0007669"/>
    <property type="project" value="UniProtKB-KW"/>
</dbReference>
<protein>
    <submittedName>
        <fullName evidence="2">Aspartyl protease</fullName>
    </submittedName>
</protein>
<keyword evidence="2" id="KW-0378">Hydrolase</keyword>
<keyword evidence="3" id="KW-1185">Reference proteome</keyword>
<dbReference type="InterPro" id="IPR001969">
    <property type="entry name" value="Aspartic_peptidase_AS"/>
</dbReference>
<dbReference type="InterPro" id="IPR034122">
    <property type="entry name" value="Retropepsin-like_bacterial"/>
</dbReference>
<sequence>MRLAAAIAFLLAAPHVGAVERVTLQALFKDKAILVIDGARRVLSAGEESPEGVKLIETDTRTERAEIELAGKRQTLTLGVVLGSFAPTGRESVTLFAEPDGHFHADGTINGMPVRFLVDTGATTIALSGAEASRLGIDYRKRGQAGYASTASGVVRMYAVKLDSVQLGPITMYGVDAGVLEGTFPREALLGMSFLSRLDMKRDGQRLELTQRY</sequence>
<evidence type="ECO:0000256" key="1">
    <source>
        <dbReference type="SAM" id="SignalP"/>
    </source>
</evidence>
<evidence type="ECO:0000313" key="3">
    <source>
        <dbReference type="Proteomes" id="UP000218899"/>
    </source>
</evidence>
<proteinExistence type="predicted"/>
<dbReference type="KEGG" id="sva:SVA_2479"/>
<organism evidence="2 3">
    <name type="scientific">Sulfurifustis variabilis</name>
    <dbReference type="NCBI Taxonomy" id="1675686"/>
    <lineage>
        <taxon>Bacteria</taxon>
        <taxon>Pseudomonadati</taxon>
        <taxon>Pseudomonadota</taxon>
        <taxon>Gammaproteobacteria</taxon>
        <taxon>Acidiferrobacterales</taxon>
        <taxon>Acidiferrobacteraceae</taxon>
        <taxon>Sulfurifustis</taxon>
    </lineage>
</organism>
<accession>A0A1B4VEF1</accession>
<dbReference type="NCBIfam" id="TIGR02281">
    <property type="entry name" value="clan_AA_DTGA"/>
    <property type="match status" value="1"/>
</dbReference>
<dbReference type="CDD" id="cd05483">
    <property type="entry name" value="retropepsin_like_bacteria"/>
    <property type="match status" value="1"/>
</dbReference>
<keyword evidence="1" id="KW-0732">Signal</keyword>
<dbReference type="InterPro" id="IPR011969">
    <property type="entry name" value="Clan_AA_Asp_peptidase_C"/>
</dbReference>
<dbReference type="AlphaFoldDB" id="A0A1B4VEF1"/>
<evidence type="ECO:0000313" key="2">
    <source>
        <dbReference type="EMBL" id="BAU49027.1"/>
    </source>
</evidence>
<dbReference type="InterPro" id="IPR021109">
    <property type="entry name" value="Peptidase_aspartic_dom_sf"/>
</dbReference>
<reference evidence="2 3" key="1">
    <citation type="submission" date="2015-08" db="EMBL/GenBank/DDBJ databases">
        <title>Complete genome sequence of Sulfurifustis variabilis.</title>
        <authorList>
            <person name="Miura A."/>
            <person name="Kojima H."/>
            <person name="Fukui M."/>
        </authorList>
    </citation>
    <scope>NUCLEOTIDE SEQUENCE [LARGE SCALE GENOMIC DNA]</scope>
    <source>
        <strain evidence="3">skN76</strain>
    </source>
</reference>
<feature type="signal peptide" evidence="1">
    <location>
        <begin position="1"/>
        <end position="18"/>
    </location>
</feature>
<dbReference type="PROSITE" id="PS00141">
    <property type="entry name" value="ASP_PROTEASE"/>
    <property type="match status" value="1"/>
</dbReference>